<dbReference type="PANTHER" id="PTHR14146:SF0">
    <property type="entry name" value="EXOCYST COMPLEX COMPONENT 4"/>
    <property type="match status" value="1"/>
</dbReference>
<keyword evidence="1" id="KW-0653">Protein transport</keyword>
<evidence type="ECO:0000256" key="1">
    <source>
        <dbReference type="RuleBase" id="RU367079"/>
    </source>
</evidence>
<dbReference type="InterPro" id="IPR039682">
    <property type="entry name" value="Sec8/EXOC4"/>
</dbReference>
<dbReference type="GO" id="GO:0007268">
    <property type="term" value="P:chemical synaptic transmission"/>
    <property type="evidence" value="ECO:0007669"/>
    <property type="project" value="TreeGrafter"/>
</dbReference>
<dbReference type="GO" id="GO:0006893">
    <property type="term" value="P:Golgi to plasma membrane transport"/>
    <property type="evidence" value="ECO:0007669"/>
    <property type="project" value="TreeGrafter"/>
</dbReference>
<dbReference type="GO" id="GO:0006612">
    <property type="term" value="P:protein targeting to membrane"/>
    <property type="evidence" value="ECO:0007669"/>
    <property type="project" value="UniProtKB-UniRule"/>
</dbReference>
<comment type="function">
    <text evidence="1">Component of the exocyst complex involved in the docking of exocytic vesicles with fusion sites on the plasma membrane.</text>
</comment>
<evidence type="ECO:0000313" key="3">
    <source>
        <dbReference type="WBParaSite" id="nRc.2.0.1.t18487-RA"/>
    </source>
</evidence>
<dbReference type="GO" id="GO:0045202">
    <property type="term" value="C:synapse"/>
    <property type="evidence" value="ECO:0007669"/>
    <property type="project" value="TreeGrafter"/>
</dbReference>
<dbReference type="PANTHER" id="PTHR14146">
    <property type="entry name" value="EXOCYST COMPLEX COMPONENT 4"/>
    <property type="match status" value="1"/>
</dbReference>
<evidence type="ECO:0000313" key="2">
    <source>
        <dbReference type="Proteomes" id="UP000887565"/>
    </source>
</evidence>
<accession>A0A915IXJ7</accession>
<dbReference type="AlphaFoldDB" id="A0A915IXJ7"/>
<dbReference type="Proteomes" id="UP000887565">
    <property type="component" value="Unplaced"/>
</dbReference>
<dbReference type="GO" id="GO:0000145">
    <property type="term" value="C:exocyst"/>
    <property type="evidence" value="ECO:0007669"/>
    <property type="project" value="UniProtKB-UniRule"/>
</dbReference>
<keyword evidence="1" id="KW-0268">Exocytosis</keyword>
<organism evidence="2 3">
    <name type="scientific">Romanomermis culicivorax</name>
    <name type="common">Nematode worm</name>
    <dbReference type="NCBI Taxonomy" id="13658"/>
    <lineage>
        <taxon>Eukaryota</taxon>
        <taxon>Metazoa</taxon>
        <taxon>Ecdysozoa</taxon>
        <taxon>Nematoda</taxon>
        <taxon>Enoplea</taxon>
        <taxon>Dorylaimia</taxon>
        <taxon>Mermithida</taxon>
        <taxon>Mermithoidea</taxon>
        <taxon>Mermithidae</taxon>
        <taxon>Romanomermis</taxon>
    </lineage>
</organism>
<dbReference type="GO" id="GO:0015031">
    <property type="term" value="P:protein transport"/>
    <property type="evidence" value="ECO:0007669"/>
    <property type="project" value="UniProtKB-KW"/>
</dbReference>
<comment type="similarity">
    <text evidence="1">Belongs to the SEC8 family.</text>
</comment>
<name>A0A915IXJ7_ROMCU</name>
<keyword evidence="2" id="KW-1185">Reference proteome</keyword>
<dbReference type="OMA" id="SAIFINC"/>
<proteinExistence type="inferred from homology"/>
<dbReference type="GO" id="GO:0032584">
    <property type="term" value="C:growth cone membrane"/>
    <property type="evidence" value="ECO:0007669"/>
    <property type="project" value="TreeGrafter"/>
</dbReference>
<dbReference type="WBParaSite" id="nRc.2.0.1.t18487-RA">
    <property type="protein sequence ID" value="nRc.2.0.1.t18487-RA"/>
    <property type="gene ID" value="nRc.2.0.1.g18487"/>
</dbReference>
<dbReference type="GO" id="GO:0090522">
    <property type="term" value="P:vesicle tethering involved in exocytosis"/>
    <property type="evidence" value="ECO:0007669"/>
    <property type="project" value="UniProtKB-UniRule"/>
</dbReference>
<sequence length="293" mass="34113">MFTESGFHSDDYWAMGGTQKRIDENEVILDDFGRLRCVANMHESLEWLSKQTKKSLSQMSPSTVVKLKEIPITIINEMTEQQFFTNLHQEMCRNIEALQDTANTCLLMLHLEIRVHCFYYVLNTLHNQFNSSTNLTVDEGILKLNKSLVQFHELCTLNLQKRKVNYIFEGLGHLLSAIFINCCQNMQKLNDQAKKRLASDLFHVQQCLSGLTRNAEPDLDSARQFFALLYKNTPEEILDDIVRKTGPRFKELDYQNLLALFVRSHPIYGNEPGTLEKYSIRLREIMVDTRRLQ</sequence>
<reference evidence="3" key="1">
    <citation type="submission" date="2022-11" db="UniProtKB">
        <authorList>
            <consortium name="WormBaseParasite"/>
        </authorList>
    </citation>
    <scope>IDENTIFICATION</scope>
</reference>
<protein>
    <recommendedName>
        <fullName evidence="1">Exocyst complex component Sec8</fullName>
    </recommendedName>
</protein>
<keyword evidence="1" id="KW-0813">Transport</keyword>